<organism evidence="1 2">
    <name type="scientific">Congregibacter brevis</name>
    <dbReference type="NCBI Taxonomy" id="3081201"/>
    <lineage>
        <taxon>Bacteria</taxon>
        <taxon>Pseudomonadati</taxon>
        <taxon>Pseudomonadota</taxon>
        <taxon>Gammaproteobacteria</taxon>
        <taxon>Cellvibrionales</taxon>
        <taxon>Halieaceae</taxon>
        <taxon>Congregibacter</taxon>
    </lineage>
</organism>
<evidence type="ECO:0000313" key="1">
    <source>
        <dbReference type="EMBL" id="WOJ98694.1"/>
    </source>
</evidence>
<evidence type="ECO:0000313" key="2">
    <source>
        <dbReference type="Proteomes" id="UP001626549"/>
    </source>
</evidence>
<reference evidence="1 2" key="1">
    <citation type="submission" date="2023-10" db="EMBL/GenBank/DDBJ databases">
        <title>Two novel species belonging to the OM43/NOR5 clade.</title>
        <authorList>
            <person name="Park M."/>
        </authorList>
    </citation>
    <scope>NUCLEOTIDE SEQUENCE [LARGE SCALE GENOMIC DNA]</scope>
    <source>
        <strain evidence="1 2">IMCC45268</strain>
    </source>
</reference>
<dbReference type="RefSeq" id="WP_407330060.1">
    <property type="nucleotide sequence ID" value="NZ_CP136865.1"/>
</dbReference>
<sequence length="61" mass="6859">MLDLTVRAQADQRLAQVFAIRVAHGDEAMPANQDELFADYSVLVVTMTALRKHDWLDTGWG</sequence>
<accession>A0ABZ0IGL1</accession>
<keyword evidence="2" id="KW-1185">Reference proteome</keyword>
<protein>
    <submittedName>
        <fullName evidence="1">Uncharacterized protein</fullName>
    </submittedName>
</protein>
<proteinExistence type="predicted"/>
<dbReference type="EMBL" id="CP136865">
    <property type="protein sequence ID" value="WOJ98694.1"/>
    <property type="molecule type" value="Genomic_DNA"/>
</dbReference>
<gene>
    <name evidence="1" type="ORF">R0137_01455</name>
</gene>
<name>A0ABZ0IGL1_9GAMM</name>
<dbReference type="Proteomes" id="UP001626549">
    <property type="component" value="Chromosome"/>
</dbReference>